<evidence type="ECO:0000313" key="3">
    <source>
        <dbReference type="Proteomes" id="UP001169217"/>
    </source>
</evidence>
<dbReference type="EMBL" id="JARUPT010000125">
    <property type="protein sequence ID" value="KAK0377513.1"/>
    <property type="molecule type" value="Genomic_DNA"/>
</dbReference>
<sequence length="198" mass="21280">MEASSSSRTCSCLTPSAPPIRLHDTHCGDCLGPSGGEQTPRLTTVCDKSGSFGHLVPVLRCRAFLRQLTMDLTLTPSRWMVPFPQEGGTEVRTIFAYLMEAGTFGRCPRPARTFPVASTTSAAKLELSPSDQKRTVSPLAQPPTPPSSNSLPTQTVFSHRVLAHGTRSIRCPTSPHGTKGKKNQGMKPNGDTTMMATK</sequence>
<feature type="region of interest" description="Disordered" evidence="1">
    <location>
        <begin position="167"/>
        <end position="198"/>
    </location>
</feature>
<dbReference type="Proteomes" id="UP001169217">
    <property type="component" value="Unassembled WGS sequence"/>
</dbReference>
<gene>
    <name evidence="2" type="ORF">CLIM01_05118</name>
</gene>
<evidence type="ECO:0000256" key="1">
    <source>
        <dbReference type="SAM" id="MobiDB-lite"/>
    </source>
</evidence>
<protein>
    <submittedName>
        <fullName evidence="2">Uncharacterized protein</fullName>
    </submittedName>
</protein>
<evidence type="ECO:0000313" key="2">
    <source>
        <dbReference type="EMBL" id="KAK0377513.1"/>
    </source>
</evidence>
<accession>A0ABQ9Q1D0</accession>
<feature type="region of interest" description="Disordered" evidence="1">
    <location>
        <begin position="119"/>
        <end position="153"/>
    </location>
</feature>
<keyword evidence="3" id="KW-1185">Reference proteome</keyword>
<proteinExistence type="predicted"/>
<reference evidence="2" key="1">
    <citation type="submission" date="2023-04" db="EMBL/GenBank/DDBJ databases">
        <title>Colletotrichum limetticola genome sequence.</title>
        <authorList>
            <person name="Baroncelli R."/>
        </authorList>
    </citation>
    <scope>NUCLEOTIDE SEQUENCE</scope>
    <source>
        <strain evidence="2">KLA-Anderson</strain>
    </source>
</reference>
<organism evidence="2 3">
    <name type="scientific">Colletotrichum limetticola</name>
    <dbReference type="NCBI Taxonomy" id="1209924"/>
    <lineage>
        <taxon>Eukaryota</taxon>
        <taxon>Fungi</taxon>
        <taxon>Dikarya</taxon>
        <taxon>Ascomycota</taxon>
        <taxon>Pezizomycotina</taxon>
        <taxon>Sordariomycetes</taxon>
        <taxon>Hypocreomycetidae</taxon>
        <taxon>Glomerellales</taxon>
        <taxon>Glomerellaceae</taxon>
        <taxon>Colletotrichum</taxon>
        <taxon>Colletotrichum acutatum species complex</taxon>
    </lineage>
</organism>
<comment type="caution">
    <text evidence="2">The sequence shown here is derived from an EMBL/GenBank/DDBJ whole genome shotgun (WGS) entry which is preliminary data.</text>
</comment>
<name>A0ABQ9Q1D0_9PEZI</name>